<organism evidence="1 2">
    <name type="scientific">Alkaliphilus metalliredigens (strain QYMF)</name>
    <dbReference type="NCBI Taxonomy" id="293826"/>
    <lineage>
        <taxon>Bacteria</taxon>
        <taxon>Bacillati</taxon>
        <taxon>Bacillota</taxon>
        <taxon>Clostridia</taxon>
        <taxon>Peptostreptococcales</taxon>
        <taxon>Natronincolaceae</taxon>
        <taxon>Alkaliphilus</taxon>
    </lineage>
</organism>
<dbReference type="eggNOG" id="ENOG5032YAX">
    <property type="taxonomic scope" value="Bacteria"/>
</dbReference>
<accession>A6TVA9</accession>
<dbReference type="KEGG" id="amt:Amet_4045"/>
<dbReference type="HOGENOM" id="CLU_180670_0_0_9"/>
<gene>
    <name evidence="1" type="ordered locus">Amet_4045</name>
</gene>
<reference evidence="2" key="1">
    <citation type="journal article" date="2016" name="Genome Announc.">
        <title>Complete genome sequence of Alkaliphilus metalliredigens strain QYMF, an alkaliphilic and metal-reducing bacterium isolated from borax-contaminated leachate ponds.</title>
        <authorList>
            <person name="Hwang C."/>
            <person name="Copeland A."/>
            <person name="Lucas S."/>
            <person name="Lapidus A."/>
            <person name="Barry K."/>
            <person name="Detter J.C."/>
            <person name="Glavina Del Rio T."/>
            <person name="Hammon N."/>
            <person name="Israni S."/>
            <person name="Dalin E."/>
            <person name="Tice H."/>
            <person name="Pitluck S."/>
            <person name="Chertkov O."/>
            <person name="Brettin T."/>
            <person name="Bruce D."/>
            <person name="Han C."/>
            <person name="Schmutz J."/>
            <person name="Larimer F."/>
            <person name="Land M.L."/>
            <person name="Hauser L."/>
            <person name="Kyrpides N."/>
            <person name="Mikhailova N."/>
            <person name="Ye Q."/>
            <person name="Zhou J."/>
            <person name="Richardson P."/>
            <person name="Fields M.W."/>
        </authorList>
    </citation>
    <scope>NUCLEOTIDE SEQUENCE [LARGE SCALE GENOMIC DNA]</scope>
    <source>
        <strain evidence="2">QYMF</strain>
    </source>
</reference>
<dbReference type="OrthoDB" id="1666833at2"/>
<name>A6TVA9_ALKMQ</name>
<sequence length="73" mass="8731">MSDPYEDLANAIVLLAVKEYRDALKKLMKYPRHESAKHTKAEVERFLRSDWYRELTAVEPEILLRKLKEEVKQ</sequence>
<evidence type="ECO:0000313" key="1">
    <source>
        <dbReference type="EMBL" id="ABR50127.1"/>
    </source>
</evidence>
<protein>
    <submittedName>
        <fullName evidence="1">Uncharacterized protein</fullName>
    </submittedName>
</protein>
<dbReference type="EMBL" id="CP000724">
    <property type="protein sequence ID" value="ABR50127.1"/>
    <property type="molecule type" value="Genomic_DNA"/>
</dbReference>
<dbReference type="RefSeq" id="WP_012065078.1">
    <property type="nucleotide sequence ID" value="NC_009633.1"/>
</dbReference>
<proteinExistence type="predicted"/>
<keyword evidence="2" id="KW-1185">Reference proteome</keyword>
<dbReference type="Proteomes" id="UP000001572">
    <property type="component" value="Chromosome"/>
</dbReference>
<dbReference type="AlphaFoldDB" id="A6TVA9"/>
<evidence type="ECO:0000313" key="2">
    <source>
        <dbReference type="Proteomes" id="UP000001572"/>
    </source>
</evidence>
<dbReference type="STRING" id="293826.Amet_4045"/>